<dbReference type="Proteomes" id="UP000295063">
    <property type="component" value="Unassembled WGS sequence"/>
</dbReference>
<dbReference type="AlphaFoldDB" id="A0A4R1PYP2"/>
<gene>
    <name evidence="1" type="ORF">EV210_10439</name>
</gene>
<proteinExistence type="predicted"/>
<name>A0A4R1PYP2_9FIRM</name>
<sequence length="58" mass="6668">MPKITFTFKEINQPSPTALMDFNQHVHQLLSNPMYYQAKKGHNLAEVTHSTKSKPQVN</sequence>
<comment type="caution">
    <text evidence="1">The sequence shown here is derived from an EMBL/GenBank/DDBJ whole genome shotgun (WGS) entry which is preliminary data.</text>
</comment>
<evidence type="ECO:0000313" key="1">
    <source>
        <dbReference type="EMBL" id="TCL38073.1"/>
    </source>
</evidence>
<dbReference type="EMBL" id="SLUI01000004">
    <property type="protein sequence ID" value="TCL38073.1"/>
    <property type="molecule type" value="Genomic_DNA"/>
</dbReference>
<accession>A0A4R1PYP2</accession>
<reference evidence="1 2" key="1">
    <citation type="submission" date="2019-03" db="EMBL/GenBank/DDBJ databases">
        <title>Genomic Encyclopedia of Type Strains, Phase IV (KMG-IV): sequencing the most valuable type-strain genomes for metagenomic binning, comparative biology and taxonomic classification.</title>
        <authorList>
            <person name="Goeker M."/>
        </authorList>
    </citation>
    <scope>NUCLEOTIDE SEQUENCE [LARGE SCALE GENOMIC DNA]</scope>
    <source>
        <strain evidence="1 2">DSM 15969</strain>
    </source>
</reference>
<protein>
    <submittedName>
        <fullName evidence="1">Uncharacterized protein</fullName>
    </submittedName>
</protein>
<evidence type="ECO:0000313" key="2">
    <source>
        <dbReference type="Proteomes" id="UP000295063"/>
    </source>
</evidence>
<keyword evidence="2" id="KW-1185">Reference proteome</keyword>
<dbReference type="RefSeq" id="WP_165898819.1">
    <property type="nucleotide sequence ID" value="NZ_SLUI01000004.1"/>
</dbReference>
<organism evidence="1 2">
    <name type="scientific">Anaerospora hongkongensis</name>
    <dbReference type="NCBI Taxonomy" id="244830"/>
    <lineage>
        <taxon>Bacteria</taxon>
        <taxon>Bacillati</taxon>
        <taxon>Bacillota</taxon>
        <taxon>Negativicutes</taxon>
        <taxon>Selenomonadales</taxon>
        <taxon>Sporomusaceae</taxon>
        <taxon>Anaerospora</taxon>
    </lineage>
</organism>